<dbReference type="InterPro" id="IPR015943">
    <property type="entry name" value="WD40/YVTN_repeat-like_dom_sf"/>
</dbReference>
<dbReference type="PANTHER" id="PTHR13405">
    <property type="entry name" value="NUCLEAR PORE COMPLEX PROTEIN NUP133"/>
    <property type="match status" value="1"/>
</dbReference>
<dbReference type="Pfam" id="PF03177">
    <property type="entry name" value="Nucleoporin_C"/>
    <property type="match status" value="1"/>
</dbReference>
<dbReference type="PANTHER" id="PTHR13405:SF11">
    <property type="entry name" value="NUCLEAR PORE COMPLEX PROTEIN NUP133"/>
    <property type="match status" value="1"/>
</dbReference>
<dbReference type="GO" id="GO:0006606">
    <property type="term" value="P:protein import into nucleus"/>
    <property type="evidence" value="ECO:0007669"/>
    <property type="project" value="TreeGrafter"/>
</dbReference>
<sequence>MSLELCIDPVDCAFPGLVNELLNQAPDTADRQISLAASITPQGYAYFLHVRTLYIWNYFKKGKERLPHSYRLNLPPTGLKHSISAVALIHRSESDNALPSVIAVSPEGTLRYWANPSVPGAYLEKEVGIANDVVLSVVPFDQEDHVDRYLLSTTTGSFYIIDIFKERLPEMGNKAGNNIVTRQVTFTRNSFTERFTKVLFGSGETKQSLVKTLVADRLFNDADVVTFYQSTIEFYSTKRNVVTETIDVTDYILRDLLETEASLNPSEAGLSFDRLSETSKIIRRKRSVYIADAIRHNGGLLLLVAAAKPERRNLTFALVHLTPASVTAKSTNWIDMLVLPEQYGIPETTQLRASLYTPSPGNFVIVFPTMVVSLENIESTTGSRICDISKFTDQLIGSACVGTFVQVIMKRSGICNVRHLPRGFDTTFWQKFGSQFDAVFPNPKTAAEAVAKVFTLFASKNLPEARAAYVNLKNRFPDDTVIAETVVALTKKMLDAKPSTDPRWNQDAPIPPTGAETSRSTSVMTHVDDKLAYYKMIIMFLRYFGYIESFTTQMKTFGGRSPLAVMVEFGEKVFAMNVVINMTHELYCPTVDAAIRDLGAAIQRSLSMTDNNFLMAKDYFAKEVTSFPALIPLVLKKQNREIEDKGALTGKVLSEVAQMFVAIIESTNAYLREDWTIKPGPDEQVLTNNPEFLTHFSRQFNLVFDFLESGHATVETESLLNAVNTIGRFVLSKQSHLQRNRSAIIQRFYDYGKVDVALRLAEEYLDFATLIQHCYRELPEIERRYQLEKYKTQFKSEEFDLYLYEYYKEHGLITDLLEQRGDRVEHFLSKHHEINWIRNVEKKEYGNAKTTLKTIAYSAPNAKKKKTVLALAKLAALCEDEVDHEEVGQITNAITLLEHQEKINPNVVKSVNPTNAPLSIEGIVNANLSGGDKESFLKALIALTAVIDKREFATDMDKIDTLRTRIWSTIIEADKWQRAMKKSPMMPAEDFEAHLNGFYAESKLGEILHLLSIYELPNNLKRQLLPQSTTPLKKLYHFNDSEAQTNFANLIDNVFGDIRRFLDSENENPTA</sequence>
<evidence type="ECO:0000256" key="7">
    <source>
        <dbReference type="ARBA" id="ARBA00023242"/>
    </source>
</evidence>
<reference evidence="11" key="2">
    <citation type="submission" date="2020-10" db="UniProtKB">
        <authorList>
            <consortium name="WormBaseParasite"/>
        </authorList>
    </citation>
    <scope>IDENTIFICATION</scope>
</reference>
<evidence type="ECO:0000313" key="10">
    <source>
        <dbReference type="Proteomes" id="UP000492821"/>
    </source>
</evidence>
<feature type="domain" description="Nucleoporin Nup133/Nup155-like C-terminal" evidence="9">
    <location>
        <begin position="752"/>
        <end position="904"/>
    </location>
</feature>
<dbReference type="InterPro" id="IPR007187">
    <property type="entry name" value="Nucleoporin_Nup133/Nup155_C"/>
</dbReference>
<evidence type="ECO:0000256" key="1">
    <source>
        <dbReference type="ARBA" id="ARBA00004259"/>
    </source>
</evidence>
<dbReference type="SUPFAM" id="SSF117289">
    <property type="entry name" value="Nucleoporin domain"/>
    <property type="match status" value="1"/>
</dbReference>
<evidence type="ECO:0000313" key="11">
    <source>
        <dbReference type="WBParaSite" id="Pan_g23005.t1"/>
    </source>
</evidence>
<dbReference type="GO" id="GO:0000972">
    <property type="term" value="P:transcription-dependent tethering of RNA polymerase II gene DNA at nuclear periphery"/>
    <property type="evidence" value="ECO:0007669"/>
    <property type="project" value="TreeGrafter"/>
</dbReference>
<keyword evidence="10" id="KW-1185">Reference proteome</keyword>
<accession>A0A7E4ZXC3</accession>
<protein>
    <submittedName>
        <fullName evidence="11">Nucleoporin_C domain-containing protein</fullName>
    </submittedName>
</protein>
<dbReference type="GO" id="GO:0017056">
    <property type="term" value="F:structural constituent of nuclear pore"/>
    <property type="evidence" value="ECO:0007669"/>
    <property type="project" value="InterPro"/>
</dbReference>
<dbReference type="Gene3D" id="1.20.58.1380">
    <property type="match status" value="1"/>
</dbReference>
<evidence type="ECO:0000256" key="2">
    <source>
        <dbReference type="ARBA" id="ARBA00005569"/>
    </source>
</evidence>
<evidence type="ECO:0000256" key="8">
    <source>
        <dbReference type="SAM" id="MobiDB-lite"/>
    </source>
</evidence>
<evidence type="ECO:0000256" key="5">
    <source>
        <dbReference type="ARBA" id="ARBA00022927"/>
    </source>
</evidence>
<dbReference type="Gene3D" id="2.130.10.10">
    <property type="entry name" value="YVTN repeat-like/Quinoprotein amine dehydrogenase"/>
    <property type="match status" value="1"/>
</dbReference>
<dbReference type="GO" id="GO:0016973">
    <property type="term" value="P:poly(A)+ mRNA export from nucleus"/>
    <property type="evidence" value="ECO:0007669"/>
    <property type="project" value="TreeGrafter"/>
</dbReference>
<dbReference type="GO" id="GO:0031080">
    <property type="term" value="C:nuclear pore outer ring"/>
    <property type="evidence" value="ECO:0007669"/>
    <property type="project" value="TreeGrafter"/>
</dbReference>
<dbReference type="Proteomes" id="UP000492821">
    <property type="component" value="Unassembled WGS sequence"/>
</dbReference>
<dbReference type="WBParaSite" id="Pan_g23005.t1">
    <property type="protein sequence ID" value="Pan_g23005.t1"/>
    <property type="gene ID" value="Pan_g23005"/>
</dbReference>
<evidence type="ECO:0000256" key="3">
    <source>
        <dbReference type="ARBA" id="ARBA00022448"/>
    </source>
</evidence>
<dbReference type="AlphaFoldDB" id="A0A7E4ZXC3"/>
<comment type="similarity">
    <text evidence="2">Belongs to the nucleoporin Nup133 family.</text>
</comment>
<dbReference type="InterPro" id="IPR037624">
    <property type="entry name" value="Nup133-like"/>
</dbReference>
<organism evidence="10 11">
    <name type="scientific">Panagrellus redivivus</name>
    <name type="common">Microworm</name>
    <dbReference type="NCBI Taxonomy" id="6233"/>
    <lineage>
        <taxon>Eukaryota</taxon>
        <taxon>Metazoa</taxon>
        <taxon>Ecdysozoa</taxon>
        <taxon>Nematoda</taxon>
        <taxon>Chromadorea</taxon>
        <taxon>Rhabditida</taxon>
        <taxon>Tylenchina</taxon>
        <taxon>Panagrolaimomorpha</taxon>
        <taxon>Panagrolaimoidea</taxon>
        <taxon>Panagrolaimidae</taxon>
        <taxon>Panagrellus</taxon>
    </lineage>
</organism>
<keyword evidence="3" id="KW-0813">Transport</keyword>
<evidence type="ECO:0000256" key="6">
    <source>
        <dbReference type="ARBA" id="ARBA00023010"/>
    </source>
</evidence>
<feature type="region of interest" description="Disordered" evidence="8">
    <location>
        <begin position="497"/>
        <end position="521"/>
    </location>
</feature>
<keyword evidence="4" id="KW-0509">mRNA transport</keyword>
<keyword evidence="5" id="KW-0653">Protein transport</keyword>
<keyword evidence="6" id="KW-0811">Translocation</keyword>
<proteinExistence type="inferred from homology"/>
<evidence type="ECO:0000259" key="9">
    <source>
        <dbReference type="Pfam" id="PF03177"/>
    </source>
</evidence>
<name>A0A7E4ZXC3_PANRE</name>
<reference evidence="10" key="1">
    <citation type="journal article" date="2013" name="Genetics">
        <title>The draft genome and transcriptome of Panagrellus redivivus are shaped by the harsh demands of a free-living lifestyle.</title>
        <authorList>
            <person name="Srinivasan J."/>
            <person name="Dillman A.R."/>
            <person name="Macchietto M.G."/>
            <person name="Heikkinen L."/>
            <person name="Lakso M."/>
            <person name="Fracchia K.M."/>
            <person name="Antoshechkin I."/>
            <person name="Mortazavi A."/>
            <person name="Wong G."/>
            <person name="Sternberg P.W."/>
        </authorList>
    </citation>
    <scope>NUCLEOTIDE SEQUENCE [LARGE SCALE GENOMIC DNA]</scope>
    <source>
        <strain evidence="10">MT8872</strain>
    </source>
</reference>
<keyword evidence="7" id="KW-0539">Nucleus</keyword>
<evidence type="ECO:0000256" key="4">
    <source>
        <dbReference type="ARBA" id="ARBA00022816"/>
    </source>
</evidence>
<comment type="subcellular location">
    <subcellularLocation>
        <location evidence="1">Nucleus envelope</location>
    </subcellularLocation>
</comment>